<dbReference type="Pfam" id="PF00486">
    <property type="entry name" value="Trans_reg_C"/>
    <property type="match status" value="1"/>
</dbReference>
<feature type="domain" description="OmpR/PhoB-type" evidence="9">
    <location>
        <begin position="129"/>
        <end position="226"/>
    </location>
</feature>
<dbReference type="OrthoDB" id="2373414at2"/>
<organism evidence="10 11">
    <name type="scientific">Alicyclobacillus macrosporangiidus</name>
    <dbReference type="NCBI Taxonomy" id="392015"/>
    <lineage>
        <taxon>Bacteria</taxon>
        <taxon>Bacillati</taxon>
        <taxon>Bacillota</taxon>
        <taxon>Bacilli</taxon>
        <taxon>Bacillales</taxon>
        <taxon>Alicyclobacillaceae</taxon>
        <taxon>Alicyclobacillus</taxon>
    </lineage>
</organism>
<dbReference type="Gene3D" id="6.10.250.690">
    <property type="match status" value="1"/>
</dbReference>
<evidence type="ECO:0000256" key="5">
    <source>
        <dbReference type="ARBA" id="ARBA00023163"/>
    </source>
</evidence>
<evidence type="ECO:0000256" key="6">
    <source>
        <dbReference type="PROSITE-ProRule" id="PRU00169"/>
    </source>
</evidence>
<dbReference type="PANTHER" id="PTHR48111:SF28">
    <property type="entry name" value="TRANSCRIPTIONAL REGULATORY PROTEIN TCRX-RELATED"/>
    <property type="match status" value="1"/>
</dbReference>
<evidence type="ECO:0000256" key="2">
    <source>
        <dbReference type="ARBA" id="ARBA00023012"/>
    </source>
</evidence>
<dbReference type="InterPro" id="IPR036388">
    <property type="entry name" value="WH-like_DNA-bd_sf"/>
</dbReference>
<dbReference type="GO" id="GO:0000156">
    <property type="term" value="F:phosphorelay response regulator activity"/>
    <property type="evidence" value="ECO:0007669"/>
    <property type="project" value="TreeGrafter"/>
</dbReference>
<keyword evidence="11" id="KW-1185">Reference proteome</keyword>
<dbReference type="Proteomes" id="UP000183508">
    <property type="component" value="Unassembled WGS sequence"/>
</dbReference>
<dbReference type="SMART" id="SM00862">
    <property type="entry name" value="Trans_reg_C"/>
    <property type="match status" value="1"/>
</dbReference>
<dbReference type="GO" id="GO:0032993">
    <property type="term" value="C:protein-DNA complex"/>
    <property type="evidence" value="ECO:0007669"/>
    <property type="project" value="TreeGrafter"/>
</dbReference>
<reference evidence="11" key="1">
    <citation type="submission" date="2016-10" db="EMBL/GenBank/DDBJ databases">
        <authorList>
            <person name="Varghese N."/>
        </authorList>
    </citation>
    <scope>NUCLEOTIDE SEQUENCE [LARGE SCALE GENOMIC DNA]</scope>
    <source>
        <strain evidence="11">DSM 17980</strain>
    </source>
</reference>
<dbReference type="PANTHER" id="PTHR48111">
    <property type="entry name" value="REGULATOR OF RPOS"/>
    <property type="match status" value="1"/>
</dbReference>
<dbReference type="AlphaFoldDB" id="A0A1I7F306"/>
<dbReference type="PROSITE" id="PS51755">
    <property type="entry name" value="OMPR_PHOB"/>
    <property type="match status" value="1"/>
</dbReference>
<gene>
    <name evidence="10" type="ORF">SAMN05421543_10137</name>
</gene>
<dbReference type="SMART" id="SM00448">
    <property type="entry name" value="REC"/>
    <property type="match status" value="1"/>
</dbReference>
<dbReference type="InterPro" id="IPR011006">
    <property type="entry name" value="CheY-like_superfamily"/>
</dbReference>
<dbReference type="EMBL" id="FPBV01000001">
    <property type="protein sequence ID" value="SFU30598.1"/>
    <property type="molecule type" value="Genomic_DNA"/>
</dbReference>
<dbReference type="CDD" id="cd17574">
    <property type="entry name" value="REC_OmpR"/>
    <property type="match status" value="1"/>
</dbReference>
<dbReference type="Gene3D" id="3.40.50.2300">
    <property type="match status" value="1"/>
</dbReference>
<dbReference type="GO" id="GO:0005829">
    <property type="term" value="C:cytosol"/>
    <property type="evidence" value="ECO:0007669"/>
    <property type="project" value="TreeGrafter"/>
</dbReference>
<name>A0A1I7F306_9BACL</name>
<protein>
    <submittedName>
        <fullName evidence="10">Two-component system, OmpR family, response regulator</fullName>
    </submittedName>
</protein>
<keyword evidence="4 7" id="KW-0238">DNA-binding</keyword>
<feature type="modified residue" description="4-aspartylphosphate" evidence="6">
    <location>
        <position position="57"/>
    </location>
</feature>
<evidence type="ECO:0000256" key="7">
    <source>
        <dbReference type="PROSITE-ProRule" id="PRU01091"/>
    </source>
</evidence>
<feature type="DNA-binding region" description="OmpR/PhoB-type" evidence="7">
    <location>
        <begin position="129"/>
        <end position="226"/>
    </location>
</feature>
<dbReference type="GO" id="GO:0000976">
    <property type="term" value="F:transcription cis-regulatory region binding"/>
    <property type="evidence" value="ECO:0007669"/>
    <property type="project" value="TreeGrafter"/>
</dbReference>
<dbReference type="SUPFAM" id="SSF52172">
    <property type="entry name" value="CheY-like"/>
    <property type="match status" value="1"/>
</dbReference>
<evidence type="ECO:0000256" key="4">
    <source>
        <dbReference type="ARBA" id="ARBA00023125"/>
    </source>
</evidence>
<accession>A0A1I7F306</accession>
<evidence type="ECO:0000259" key="8">
    <source>
        <dbReference type="PROSITE" id="PS50110"/>
    </source>
</evidence>
<dbReference type="PROSITE" id="PS50110">
    <property type="entry name" value="RESPONSE_REGULATORY"/>
    <property type="match status" value="1"/>
</dbReference>
<dbReference type="STRING" id="392015.SAMN05421543_10137"/>
<keyword evidence="3" id="KW-0805">Transcription regulation</keyword>
<dbReference type="Pfam" id="PF00072">
    <property type="entry name" value="Response_reg"/>
    <property type="match status" value="1"/>
</dbReference>
<keyword evidence="2" id="KW-0902">Two-component regulatory system</keyword>
<dbReference type="eggNOG" id="COG0745">
    <property type="taxonomic scope" value="Bacteria"/>
</dbReference>
<dbReference type="GO" id="GO:0006355">
    <property type="term" value="P:regulation of DNA-templated transcription"/>
    <property type="evidence" value="ECO:0007669"/>
    <property type="project" value="InterPro"/>
</dbReference>
<sequence length="227" mass="25558">MEQAREIRLLVVDDEPGILEFLELGLRNEGFEVHTAPDGPSALTAAQAVRPHVVILDVMLPGLDGFAVCRALKEMGDVVVILLTAKDAVADRVRGLDIGADDYVVKPFSFEELLARIRARLRVQFPYLGKEVVIGPFRIDDGRKEITFEGRLLALSATEYELLKYLVLHHDTVVSKARLLDHVWGYDFGGQDNIVEVYIRSLRDKLEDDEHRVIRTIRGAGYRLDLP</sequence>
<keyword evidence="5" id="KW-0804">Transcription</keyword>
<dbReference type="RefSeq" id="WP_074948444.1">
    <property type="nucleotide sequence ID" value="NZ_FPBV01000001.1"/>
</dbReference>
<keyword evidence="1 6" id="KW-0597">Phosphoprotein</keyword>
<feature type="domain" description="Response regulatory" evidence="8">
    <location>
        <begin position="8"/>
        <end position="121"/>
    </location>
</feature>
<dbReference type="InterPro" id="IPR039420">
    <property type="entry name" value="WalR-like"/>
</dbReference>
<dbReference type="InterPro" id="IPR001789">
    <property type="entry name" value="Sig_transdc_resp-reg_receiver"/>
</dbReference>
<evidence type="ECO:0000256" key="3">
    <source>
        <dbReference type="ARBA" id="ARBA00023015"/>
    </source>
</evidence>
<dbReference type="FunFam" id="1.10.10.10:FF:000005">
    <property type="entry name" value="Two-component system response regulator"/>
    <property type="match status" value="1"/>
</dbReference>
<dbReference type="FunFam" id="3.40.50.2300:FF:000001">
    <property type="entry name" value="DNA-binding response regulator PhoB"/>
    <property type="match status" value="1"/>
</dbReference>
<proteinExistence type="predicted"/>
<dbReference type="CDD" id="cd00383">
    <property type="entry name" value="trans_reg_C"/>
    <property type="match status" value="1"/>
</dbReference>
<dbReference type="Gene3D" id="1.10.10.10">
    <property type="entry name" value="Winged helix-like DNA-binding domain superfamily/Winged helix DNA-binding domain"/>
    <property type="match status" value="1"/>
</dbReference>
<evidence type="ECO:0000313" key="10">
    <source>
        <dbReference type="EMBL" id="SFU30598.1"/>
    </source>
</evidence>
<evidence type="ECO:0000313" key="11">
    <source>
        <dbReference type="Proteomes" id="UP000183508"/>
    </source>
</evidence>
<dbReference type="InterPro" id="IPR001867">
    <property type="entry name" value="OmpR/PhoB-type_DNA-bd"/>
</dbReference>
<evidence type="ECO:0000259" key="9">
    <source>
        <dbReference type="PROSITE" id="PS51755"/>
    </source>
</evidence>
<evidence type="ECO:0000256" key="1">
    <source>
        <dbReference type="ARBA" id="ARBA00022553"/>
    </source>
</evidence>